<proteinExistence type="predicted"/>
<dbReference type="OrthoDB" id="6706565at2"/>
<evidence type="ECO:0000313" key="1">
    <source>
        <dbReference type="EMBL" id="SPL72589.1"/>
    </source>
</evidence>
<dbReference type="RefSeq" id="WP_121975964.1">
    <property type="nucleotide sequence ID" value="NZ_OOGT01000364.1"/>
</dbReference>
<reference evidence="2" key="1">
    <citation type="submission" date="2018-03" db="EMBL/GenBank/DDBJ databases">
        <authorList>
            <person name="Blom J."/>
        </authorList>
    </citation>
    <scope>NUCLEOTIDE SEQUENCE [LARGE SCALE GENOMIC DNA]</scope>
    <source>
        <strain evidence="2">KPC-SM-21</strain>
    </source>
</reference>
<dbReference type="Proteomes" id="UP000245974">
    <property type="component" value="Unassembled WGS sequence"/>
</dbReference>
<sequence>MFKMIDVLDQTLVQNFRYSLSTPSKQFDELLNQGILNASDSMLTEAISYFFSNNDILDIAEALDIDVNHIYDLQRGIKLKTQENLADTAKIVTLCLALETNSLDEVDIADSLQDYPM</sequence>
<name>A0A2U3N4U1_9GAMM</name>
<gene>
    <name evidence="1" type="ORF">KPC_3767</name>
</gene>
<dbReference type="AlphaFoldDB" id="A0A2U3N4U1"/>
<dbReference type="InParanoid" id="A0A2U3N4U1"/>
<accession>A0A2U3N4U1</accession>
<evidence type="ECO:0000313" key="2">
    <source>
        <dbReference type="Proteomes" id="UP000245974"/>
    </source>
</evidence>
<protein>
    <submittedName>
        <fullName evidence="1">Uncharacterized protein</fullName>
    </submittedName>
</protein>
<keyword evidence="2" id="KW-1185">Reference proteome</keyword>
<organism evidence="1 2">
    <name type="scientific">Acinetobacter stercoris</name>
    <dbReference type="NCBI Taxonomy" id="2126983"/>
    <lineage>
        <taxon>Bacteria</taxon>
        <taxon>Pseudomonadati</taxon>
        <taxon>Pseudomonadota</taxon>
        <taxon>Gammaproteobacteria</taxon>
        <taxon>Moraxellales</taxon>
        <taxon>Moraxellaceae</taxon>
        <taxon>Acinetobacter</taxon>
    </lineage>
</organism>
<dbReference type="EMBL" id="OOGT01000364">
    <property type="protein sequence ID" value="SPL72589.1"/>
    <property type="molecule type" value="Genomic_DNA"/>
</dbReference>